<evidence type="ECO:0000313" key="8">
    <source>
        <dbReference type="Proteomes" id="UP001205105"/>
    </source>
</evidence>
<keyword evidence="4 6" id="KW-1133">Transmembrane helix</keyword>
<dbReference type="InterPro" id="IPR002293">
    <property type="entry name" value="AA/rel_permease1"/>
</dbReference>
<feature type="transmembrane region" description="Helical" evidence="6">
    <location>
        <begin position="406"/>
        <end position="426"/>
    </location>
</feature>
<feature type="transmembrane region" description="Helical" evidence="6">
    <location>
        <begin position="438"/>
        <end position="456"/>
    </location>
</feature>
<feature type="transmembrane region" description="Helical" evidence="6">
    <location>
        <begin position="138"/>
        <end position="157"/>
    </location>
</feature>
<dbReference type="GO" id="GO:0015171">
    <property type="term" value="F:amino acid transmembrane transporter activity"/>
    <property type="evidence" value="ECO:0007669"/>
    <property type="project" value="TreeGrafter"/>
</dbReference>
<feature type="transmembrane region" description="Helical" evidence="6">
    <location>
        <begin position="79"/>
        <end position="100"/>
    </location>
</feature>
<gene>
    <name evidence="7" type="ORF">COHA_004996</name>
</gene>
<feature type="transmembrane region" description="Helical" evidence="6">
    <location>
        <begin position="379"/>
        <end position="400"/>
    </location>
</feature>
<evidence type="ECO:0000256" key="1">
    <source>
        <dbReference type="ARBA" id="ARBA00004141"/>
    </source>
</evidence>
<feature type="transmembrane region" description="Helical" evidence="6">
    <location>
        <begin position="230"/>
        <end position="251"/>
    </location>
</feature>
<name>A0AAD5DS06_9CHLO</name>
<dbReference type="Proteomes" id="UP001205105">
    <property type="component" value="Unassembled WGS sequence"/>
</dbReference>
<evidence type="ECO:0008006" key="9">
    <source>
        <dbReference type="Google" id="ProtNLM"/>
    </source>
</evidence>
<evidence type="ECO:0000256" key="3">
    <source>
        <dbReference type="ARBA" id="ARBA00022692"/>
    </source>
</evidence>
<dbReference type="GO" id="GO:0016020">
    <property type="term" value="C:membrane"/>
    <property type="evidence" value="ECO:0007669"/>
    <property type="project" value="UniProtKB-SubCell"/>
</dbReference>
<keyword evidence="3 6" id="KW-0812">Transmembrane</keyword>
<dbReference type="PANTHER" id="PTHR43243">
    <property type="entry name" value="INNER MEMBRANE TRANSPORTER YGJI-RELATED"/>
    <property type="match status" value="1"/>
</dbReference>
<comment type="caution">
    <text evidence="7">The sequence shown here is derived from an EMBL/GenBank/DDBJ whole genome shotgun (WGS) entry which is preliminary data.</text>
</comment>
<evidence type="ECO:0000256" key="4">
    <source>
        <dbReference type="ARBA" id="ARBA00022989"/>
    </source>
</evidence>
<comment type="subcellular location">
    <subcellularLocation>
        <location evidence="1">Membrane</location>
        <topology evidence="1">Multi-pass membrane protein</topology>
    </subcellularLocation>
</comment>
<dbReference type="EMBL" id="JADXDR010000064">
    <property type="protein sequence ID" value="KAI7841378.1"/>
    <property type="molecule type" value="Genomic_DNA"/>
</dbReference>
<proteinExistence type="inferred from homology"/>
<feature type="transmembrane region" description="Helical" evidence="6">
    <location>
        <begin position="112"/>
        <end position="132"/>
    </location>
</feature>
<dbReference type="Pfam" id="PF13520">
    <property type="entry name" value="AA_permease_2"/>
    <property type="match status" value="1"/>
</dbReference>
<sequence length="581" mass="61142">MTASMAVRDVAGWLRQSWRLLSRRALTARTVEQHLLRSGTNDLPKTLSLADLVFLGIGSIIGAGVFVLSGVAANELAGPAVIISYLVAATAALLSALCYAEMAVSLPVAGGAFNYISVSFGELAAWTVAWNISLETTLSSAAVARGFASYLATLIGLSASALRINAGPIQLDPAAALLVLFLTALLIKGTKESSRFNMVVSGLNVASILFVLCAGFPSAKASNLSPFAPFGGKGVFAASAVVFFAFVANAAEEAKDPANDLPWGIVGSLGVATLLYVLMSLCIVMMVPYQNIDVNAPFSAAFLDHGMAWASKIVSLGAVLGTPVQATLLTGCMAATLALLLDIGVLAELVSIGTLYVFICVCSGTLYNRYHQPGSGSSARPVLAALLAMILLAAGFSLSFTFDAGWPAVLVFLLLFFLAAGCLYLLPVRHVPEKFRVPLFPATPCLGILFTVHLIGSLGWLAYVRFGVWMALGLALYALYGVHGAEQREREHASELEEARAMESNGSEAPLPRQLTSLDHEGLMGSVELPRTGYQLEIEQQQDEPPAVASALARLAGRYGGSDRARLMAGRLDSTYDPGED</sequence>
<accession>A0AAD5DS06</accession>
<feature type="transmembrane region" description="Helical" evidence="6">
    <location>
        <begin position="345"/>
        <end position="367"/>
    </location>
</feature>
<dbReference type="AlphaFoldDB" id="A0AAD5DS06"/>
<evidence type="ECO:0000313" key="7">
    <source>
        <dbReference type="EMBL" id="KAI7841378.1"/>
    </source>
</evidence>
<protein>
    <recommendedName>
        <fullName evidence="9">Cationic amino acid transporter C-terminal domain-containing protein</fullName>
    </recommendedName>
</protein>
<evidence type="ECO:0000256" key="5">
    <source>
        <dbReference type="ARBA" id="ARBA00023136"/>
    </source>
</evidence>
<organism evidence="7 8">
    <name type="scientific">Chlorella ohadii</name>
    <dbReference type="NCBI Taxonomy" id="2649997"/>
    <lineage>
        <taxon>Eukaryota</taxon>
        <taxon>Viridiplantae</taxon>
        <taxon>Chlorophyta</taxon>
        <taxon>core chlorophytes</taxon>
        <taxon>Trebouxiophyceae</taxon>
        <taxon>Chlorellales</taxon>
        <taxon>Chlorellaceae</taxon>
        <taxon>Chlorella clade</taxon>
        <taxon>Chlorella</taxon>
    </lineage>
</organism>
<feature type="transmembrane region" description="Helical" evidence="6">
    <location>
        <begin position="263"/>
        <end position="287"/>
    </location>
</feature>
<feature type="transmembrane region" description="Helical" evidence="6">
    <location>
        <begin position="52"/>
        <end position="73"/>
    </location>
</feature>
<feature type="transmembrane region" description="Helical" evidence="6">
    <location>
        <begin position="169"/>
        <end position="187"/>
    </location>
</feature>
<feature type="transmembrane region" description="Helical" evidence="6">
    <location>
        <begin position="199"/>
        <end position="218"/>
    </location>
</feature>
<dbReference type="Gene3D" id="1.20.1740.10">
    <property type="entry name" value="Amino acid/polyamine transporter I"/>
    <property type="match status" value="2"/>
</dbReference>
<reference evidence="7" key="1">
    <citation type="submission" date="2020-11" db="EMBL/GenBank/DDBJ databases">
        <title>Chlorella ohadii genome sequencing and assembly.</title>
        <authorList>
            <person name="Murik O."/>
            <person name="Treves H."/>
            <person name="Kedem I."/>
            <person name="Shotland Y."/>
            <person name="Kaplan A."/>
        </authorList>
    </citation>
    <scope>NUCLEOTIDE SEQUENCE</scope>
    <source>
        <strain evidence="7">1</strain>
    </source>
</reference>
<feature type="transmembrane region" description="Helical" evidence="6">
    <location>
        <begin position="462"/>
        <end position="480"/>
    </location>
</feature>
<evidence type="ECO:0000256" key="6">
    <source>
        <dbReference type="SAM" id="Phobius"/>
    </source>
</evidence>
<dbReference type="PANTHER" id="PTHR43243:SF41">
    <property type="entry name" value="CATIONIC AMINO ACID TRANSPORTER 7, CHLOROPLASTIC"/>
    <property type="match status" value="1"/>
</dbReference>
<comment type="similarity">
    <text evidence="2">Belongs to the amino acid-polyamine-organocation (APC) superfamily. Cationic amino acid transporter (CAT) (TC 2.A.3.3) family.</text>
</comment>
<evidence type="ECO:0000256" key="2">
    <source>
        <dbReference type="ARBA" id="ARBA00008572"/>
    </source>
</evidence>
<keyword evidence="8" id="KW-1185">Reference proteome</keyword>
<keyword evidence="5 6" id="KW-0472">Membrane</keyword>